<evidence type="ECO:0000313" key="2">
    <source>
        <dbReference type="Proteomes" id="UP000001542"/>
    </source>
</evidence>
<evidence type="ECO:0008006" key="3">
    <source>
        <dbReference type="Google" id="ProtNLM"/>
    </source>
</evidence>
<sequence length="157" mass="18537">MSSDWIDDAKEFICLYYNFLVTIKKDIYKFYHPDAVIKTSFSEHQIPVSKQLFHQIGIPPDSELNILKYSIVPFNEFCNITVIFNIKYNDHSYFGSQCFTLNKVDDRIYIVADYQNYQSPPEYPLTEFFPYQKIPLKNKKQKANKYSNENPNTNSTA</sequence>
<proteinExistence type="predicted"/>
<evidence type="ECO:0000313" key="1">
    <source>
        <dbReference type="EMBL" id="EAY00116.1"/>
    </source>
</evidence>
<dbReference type="AlphaFoldDB" id="A2F4Q5"/>
<dbReference type="Gene3D" id="3.10.450.50">
    <property type="match status" value="1"/>
</dbReference>
<dbReference type="Proteomes" id="UP000001542">
    <property type="component" value="Unassembled WGS sequence"/>
</dbReference>
<name>A2F4Q5_TRIV3</name>
<dbReference type="VEuPathDB" id="TrichDB:TVAG_470990"/>
<protein>
    <recommendedName>
        <fullName evidence="3">NTF2 domain-containing protein</fullName>
    </recommendedName>
</protein>
<dbReference type="KEGG" id="tva:4757926"/>
<reference evidence="1" key="1">
    <citation type="submission" date="2006-10" db="EMBL/GenBank/DDBJ databases">
        <authorList>
            <person name="Amadeo P."/>
            <person name="Zhao Q."/>
            <person name="Wortman J."/>
            <person name="Fraser-Liggett C."/>
            <person name="Carlton J."/>
        </authorList>
    </citation>
    <scope>NUCLEOTIDE SEQUENCE</scope>
    <source>
        <strain evidence="1">G3</strain>
    </source>
</reference>
<dbReference type="InParanoid" id="A2F4Q5"/>
<accession>A2F4Q5</accession>
<dbReference type="RefSeq" id="XP_001313045.1">
    <property type="nucleotide sequence ID" value="XM_001313044.1"/>
</dbReference>
<keyword evidence="2" id="KW-1185">Reference proteome</keyword>
<gene>
    <name evidence="1" type="ORF">TVAG_470990</name>
</gene>
<dbReference type="EMBL" id="DS113613">
    <property type="protein sequence ID" value="EAY00116.1"/>
    <property type="molecule type" value="Genomic_DNA"/>
</dbReference>
<dbReference type="VEuPathDB" id="TrichDB:TVAGG3_0225900"/>
<reference evidence="1" key="2">
    <citation type="journal article" date="2007" name="Science">
        <title>Draft genome sequence of the sexually transmitted pathogen Trichomonas vaginalis.</title>
        <authorList>
            <person name="Carlton J.M."/>
            <person name="Hirt R.P."/>
            <person name="Silva J.C."/>
            <person name="Delcher A.L."/>
            <person name="Schatz M."/>
            <person name="Zhao Q."/>
            <person name="Wortman J.R."/>
            <person name="Bidwell S.L."/>
            <person name="Alsmark U.C.M."/>
            <person name="Besteiro S."/>
            <person name="Sicheritz-Ponten T."/>
            <person name="Noel C.J."/>
            <person name="Dacks J.B."/>
            <person name="Foster P.G."/>
            <person name="Simillion C."/>
            <person name="Van de Peer Y."/>
            <person name="Miranda-Saavedra D."/>
            <person name="Barton G.J."/>
            <person name="Westrop G.D."/>
            <person name="Mueller S."/>
            <person name="Dessi D."/>
            <person name="Fiori P.L."/>
            <person name="Ren Q."/>
            <person name="Paulsen I."/>
            <person name="Zhang H."/>
            <person name="Bastida-Corcuera F.D."/>
            <person name="Simoes-Barbosa A."/>
            <person name="Brown M.T."/>
            <person name="Hayes R.D."/>
            <person name="Mukherjee M."/>
            <person name="Okumura C.Y."/>
            <person name="Schneider R."/>
            <person name="Smith A.J."/>
            <person name="Vanacova S."/>
            <person name="Villalvazo M."/>
            <person name="Haas B.J."/>
            <person name="Pertea M."/>
            <person name="Feldblyum T.V."/>
            <person name="Utterback T.R."/>
            <person name="Shu C.L."/>
            <person name="Osoegawa K."/>
            <person name="de Jong P.J."/>
            <person name="Hrdy I."/>
            <person name="Horvathova L."/>
            <person name="Zubacova Z."/>
            <person name="Dolezal P."/>
            <person name="Malik S.B."/>
            <person name="Logsdon J.M. Jr."/>
            <person name="Henze K."/>
            <person name="Gupta A."/>
            <person name="Wang C.C."/>
            <person name="Dunne R.L."/>
            <person name="Upcroft J.A."/>
            <person name="Upcroft P."/>
            <person name="White O."/>
            <person name="Salzberg S.L."/>
            <person name="Tang P."/>
            <person name="Chiu C.-H."/>
            <person name="Lee Y.-S."/>
            <person name="Embley T.M."/>
            <person name="Coombs G.H."/>
            <person name="Mottram J.C."/>
            <person name="Tachezy J."/>
            <person name="Fraser-Liggett C.M."/>
            <person name="Johnson P.J."/>
        </authorList>
    </citation>
    <scope>NUCLEOTIDE SEQUENCE [LARGE SCALE GENOMIC DNA]</scope>
    <source>
        <strain evidence="1">G3</strain>
    </source>
</reference>
<organism evidence="1 2">
    <name type="scientific">Trichomonas vaginalis (strain ATCC PRA-98 / G3)</name>
    <dbReference type="NCBI Taxonomy" id="412133"/>
    <lineage>
        <taxon>Eukaryota</taxon>
        <taxon>Metamonada</taxon>
        <taxon>Parabasalia</taxon>
        <taxon>Trichomonadida</taxon>
        <taxon>Trichomonadidae</taxon>
        <taxon>Trichomonas</taxon>
    </lineage>
</organism>